<dbReference type="PROSITE" id="PS51257">
    <property type="entry name" value="PROKAR_LIPOPROTEIN"/>
    <property type="match status" value="1"/>
</dbReference>
<keyword evidence="4" id="KW-0732">Signal</keyword>
<dbReference type="Pfam" id="PF02275">
    <property type="entry name" value="CBAH"/>
    <property type="match status" value="1"/>
</dbReference>
<dbReference type="PANTHER" id="PTHR35527">
    <property type="entry name" value="CHOLOYLGLYCINE HYDROLASE"/>
    <property type="match status" value="1"/>
</dbReference>
<dbReference type="InterPro" id="IPR029132">
    <property type="entry name" value="CBAH/NAAA_C"/>
</dbReference>
<dbReference type="Proteomes" id="UP000583800">
    <property type="component" value="Unassembled WGS sequence"/>
</dbReference>
<dbReference type="PANTHER" id="PTHR35527:SF2">
    <property type="entry name" value="HYDROLASE"/>
    <property type="match status" value="1"/>
</dbReference>
<dbReference type="Gene3D" id="3.60.60.10">
    <property type="entry name" value="Penicillin V Acylase, Chain A"/>
    <property type="match status" value="1"/>
</dbReference>
<organism evidence="6 7">
    <name type="scientific">Nonomuraea muscovyensis</name>
    <dbReference type="NCBI Taxonomy" id="1124761"/>
    <lineage>
        <taxon>Bacteria</taxon>
        <taxon>Bacillati</taxon>
        <taxon>Actinomycetota</taxon>
        <taxon>Actinomycetes</taxon>
        <taxon>Streptosporangiales</taxon>
        <taxon>Streptosporangiaceae</taxon>
        <taxon>Nonomuraea</taxon>
    </lineage>
</organism>
<proteinExistence type="inferred from homology"/>
<name>A0A7X0C4J2_9ACTN</name>
<evidence type="ECO:0000256" key="3">
    <source>
        <dbReference type="SAM" id="MobiDB-lite"/>
    </source>
</evidence>
<dbReference type="InterPro" id="IPR029055">
    <property type="entry name" value="Ntn_hydrolases_N"/>
</dbReference>
<evidence type="ECO:0000256" key="4">
    <source>
        <dbReference type="SAM" id="SignalP"/>
    </source>
</evidence>
<evidence type="ECO:0000259" key="5">
    <source>
        <dbReference type="Pfam" id="PF02275"/>
    </source>
</evidence>
<feature type="domain" description="Choloylglycine hydrolase/NAAA C-terminal" evidence="5">
    <location>
        <begin position="169"/>
        <end position="266"/>
    </location>
</feature>
<keyword evidence="7" id="KW-1185">Reference proteome</keyword>
<dbReference type="SUPFAM" id="SSF56235">
    <property type="entry name" value="N-terminal nucleophile aminohydrolases (Ntn hydrolases)"/>
    <property type="match status" value="1"/>
</dbReference>
<dbReference type="InterPro" id="IPR052193">
    <property type="entry name" value="Peptidase_C59"/>
</dbReference>
<comment type="similarity">
    <text evidence="1">Belongs to the peptidase C59 family.</text>
</comment>
<dbReference type="GO" id="GO:0016787">
    <property type="term" value="F:hydrolase activity"/>
    <property type="evidence" value="ECO:0007669"/>
    <property type="project" value="UniProtKB-KW"/>
</dbReference>
<evidence type="ECO:0000313" key="6">
    <source>
        <dbReference type="EMBL" id="MBB6348384.1"/>
    </source>
</evidence>
<keyword evidence="2" id="KW-0378">Hydrolase</keyword>
<gene>
    <name evidence="6" type="ORF">FHU36_004929</name>
</gene>
<evidence type="ECO:0000256" key="1">
    <source>
        <dbReference type="ARBA" id="ARBA00006625"/>
    </source>
</evidence>
<evidence type="ECO:0000256" key="2">
    <source>
        <dbReference type="ARBA" id="ARBA00022801"/>
    </source>
</evidence>
<feature type="region of interest" description="Disordered" evidence="3">
    <location>
        <begin position="25"/>
        <end position="49"/>
    </location>
</feature>
<dbReference type="EMBL" id="JACHJB010000002">
    <property type="protein sequence ID" value="MBB6348384.1"/>
    <property type="molecule type" value="Genomic_DNA"/>
</dbReference>
<comment type="caution">
    <text evidence="6">The sequence shown here is derived from an EMBL/GenBank/DDBJ whole genome shotgun (WGS) entry which is preliminary data.</text>
</comment>
<dbReference type="AlphaFoldDB" id="A0A7X0C4J2"/>
<accession>A0A7X0C4J2</accession>
<reference evidence="6 7" key="1">
    <citation type="submission" date="2020-08" db="EMBL/GenBank/DDBJ databases">
        <title>Sequencing the genomes of 1000 actinobacteria strains.</title>
        <authorList>
            <person name="Klenk H.-P."/>
        </authorList>
    </citation>
    <scope>NUCLEOTIDE SEQUENCE [LARGE SCALE GENOMIC DNA]</scope>
    <source>
        <strain evidence="6 7">DSM 45913</strain>
    </source>
</reference>
<dbReference type="RefSeq" id="WP_185086160.1">
    <property type="nucleotide sequence ID" value="NZ_JACHJB010000002.1"/>
</dbReference>
<sequence>MRGPTAALLAALLLTVPTAVACAPTGRTSAPETTYAPGTAPRQGEGGALLRQTPDERARTVAGLRQVDDLPLYEMTYHGGYDIEAPLTDAELGRGEDGWACSLFHRGAEFGRNFDWDPNPAMVVRADPPDGHASLSLVDVSYLLDGKDPADLKDPADRRRLGHAVLAPFDGMNEKGLAVGLAQTPDAELPARTPGRALVSSVRVMRLVLDRAATVDEAVALMRRYDVDFTGGPQVHYLLADRSGRSVVVEYGQGRMHVIDDRVLTNITMAGADRRARLADTRYRTLAEGIGTRTDALDLLRQVAQPHTRWSVVYDLKAGTARVVTGQRWSRVHTFTIEPGGSAPVSSPG</sequence>
<protein>
    <recommendedName>
        <fullName evidence="5">Choloylglycine hydrolase/NAAA C-terminal domain-containing protein</fullName>
    </recommendedName>
</protein>
<evidence type="ECO:0000313" key="7">
    <source>
        <dbReference type="Proteomes" id="UP000583800"/>
    </source>
</evidence>
<feature type="signal peptide" evidence="4">
    <location>
        <begin position="1"/>
        <end position="21"/>
    </location>
</feature>
<feature type="chain" id="PRO_5039431765" description="Choloylglycine hydrolase/NAAA C-terminal domain-containing protein" evidence="4">
    <location>
        <begin position="22"/>
        <end position="349"/>
    </location>
</feature>